<dbReference type="AlphaFoldDB" id="A0AAD9EPS6"/>
<evidence type="ECO:0000256" key="8">
    <source>
        <dbReference type="RuleBase" id="RU003732"/>
    </source>
</evidence>
<dbReference type="SUPFAM" id="SSF161070">
    <property type="entry name" value="SNF-like"/>
    <property type="match status" value="1"/>
</dbReference>
<keyword evidence="6" id="KW-0915">Sodium</keyword>
<feature type="binding site" evidence="6">
    <location>
        <position position="285"/>
    </location>
    <ligand>
        <name>Na(+)</name>
        <dbReference type="ChEBI" id="CHEBI:29101"/>
        <label>1</label>
    </ligand>
</feature>
<accession>A0AAD9EPS6</accession>
<feature type="transmembrane region" description="Helical" evidence="9">
    <location>
        <begin position="75"/>
        <end position="97"/>
    </location>
</feature>
<feature type="binding site" evidence="6">
    <location>
        <position position="253"/>
    </location>
    <ligand>
        <name>Na(+)</name>
        <dbReference type="ChEBI" id="CHEBI:29101"/>
        <label>1</label>
    </ligand>
</feature>
<organism evidence="10 11">
    <name type="scientific">Dissostichus eleginoides</name>
    <name type="common">Patagonian toothfish</name>
    <name type="synonym">Dissostichus amissus</name>
    <dbReference type="NCBI Taxonomy" id="100907"/>
    <lineage>
        <taxon>Eukaryota</taxon>
        <taxon>Metazoa</taxon>
        <taxon>Chordata</taxon>
        <taxon>Craniata</taxon>
        <taxon>Vertebrata</taxon>
        <taxon>Euteleostomi</taxon>
        <taxon>Actinopterygii</taxon>
        <taxon>Neopterygii</taxon>
        <taxon>Teleostei</taxon>
        <taxon>Neoteleostei</taxon>
        <taxon>Acanthomorphata</taxon>
        <taxon>Eupercaria</taxon>
        <taxon>Perciformes</taxon>
        <taxon>Notothenioidei</taxon>
        <taxon>Nototheniidae</taxon>
        <taxon>Dissostichus</taxon>
    </lineage>
</organism>
<gene>
    <name evidence="10" type="ORF">KUDE01_002252</name>
</gene>
<comment type="subcellular location">
    <subcellularLocation>
        <location evidence="1">Membrane</location>
        <topology evidence="1">Multi-pass membrane protein</topology>
    </subcellularLocation>
</comment>
<sequence>MENKVEKREQWTRKREYILAAAGNVVGLGNVWRFPYLCYKNGGGAFLVPYCFFALLCGVPLYLMETAIGTGYSYIVIQLYSRVYTIILAWALLYLIYCFRDPLPWATCNNPWNTDRCVDLTSLNSTQTHRGNQSVNWTSGNLTKSSVSEFWERGVLSMSGGIEELGEVQWEVLLCLLAVWVVCYFCVWKGVRSTGKVVYFTAVFPYVMLAILLVRGLTLPGAWQGVVYYLYPDPSRLADLQVWMEACAQVLFSYGVASGTHITLSSYNKVTNNCYRDSVWLCVLNSCTSLVSGFAVFSCLGFMAEKQGIPIEKVVTSGPGLAFIAFPQAVAMMPFSGLETLTSSMIDMFPGQMRRPWRREILLVVFSSFTFLLQITLTTQGGVYQFELIDYYGANGICVLFVSLVQCVAVGWAFGAERICDALEDMTGQRPGVFYTVCWRYVTPLICTVCFIGFFLDFQPLKTSDGSVYPNWAYNLGWAIAISSVVTIPIWAVSKIYFTEGSFRQRLLVLWRPVSDLVGPKTKEERSLNETEMKSLSAPFPDML</sequence>
<comment type="similarity">
    <text evidence="8">Belongs to the sodium:neurotransmitter symporter (SNF) (TC 2.A.22) family.</text>
</comment>
<feature type="transmembrane region" description="Helical" evidence="9">
    <location>
        <begin position="361"/>
        <end position="379"/>
    </location>
</feature>
<dbReference type="GO" id="GO:0005886">
    <property type="term" value="C:plasma membrane"/>
    <property type="evidence" value="ECO:0007669"/>
    <property type="project" value="TreeGrafter"/>
</dbReference>
<dbReference type="GO" id="GO:0042995">
    <property type="term" value="C:cell projection"/>
    <property type="evidence" value="ECO:0007669"/>
    <property type="project" value="TreeGrafter"/>
</dbReference>
<evidence type="ECO:0000313" key="11">
    <source>
        <dbReference type="Proteomes" id="UP001228049"/>
    </source>
</evidence>
<dbReference type="InterPro" id="IPR000175">
    <property type="entry name" value="Na/ntran_symport"/>
</dbReference>
<keyword evidence="4 9" id="KW-1133">Transmembrane helix</keyword>
<feature type="transmembrane region" description="Helical" evidence="9">
    <location>
        <begin position="476"/>
        <end position="498"/>
    </location>
</feature>
<evidence type="ECO:0000256" key="5">
    <source>
        <dbReference type="ARBA" id="ARBA00023136"/>
    </source>
</evidence>
<feature type="transmembrane region" description="Helical" evidence="9">
    <location>
        <begin position="42"/>
        <end position="63"/>
    </location>
</feature>
<evidence type="ECO:0000256" key="7">
    <source>
        <dbReference type="PIRSR" id="PIRSR600175-2"/>
    </source>
</evidence>
<feature type="transmembrane region" description="Helical" evidence="9">
    <location>
        <begin position="17"/>
        <end position="36"/>
    </location>
</feature>
<dbReference type="GO" id="GO:0046872">
    <property type="term" value="F:metal ion binding"/>
    <property type="evidence" value="ECO:0007669"/>
    <property type="project" value="UniProtKB-KW"/>
</dbReference>
<keyword evidence="5 9" id="KW-0472">Membrane</keyword>
<evidence type="ECO:0000256" key="4">
    <source>
        <dbReference type="ARBA" id="ARBA00022989"/>
    </source>
</evidence>
<name>A0AAD9EPS6_DISEL</name>
<dbReference type="PANTHER" id="PTHR11616:SF237">
    <property type="entry name" value="TRANSPORTER"/>
    <property type="match status" value="1"/>
</dbReference>
<dbReference type="InterPro" id="IPR037272">
    <property type="entry name" value="SNS_sf"/>
</dbReference>
<keyword evidence="8" id="KW-0769">Symport</keyword>
<feature type="transmembrane region" description="Helical" evidence="9">
    <location>
        <begin position="279"/>
        <end position="303"/>
    </location>
</feature>
<evidence type="ECO:0000313" key="10">
    <source>
        <dbReference type="EMBL" id="KAK1876933.1"/>
    </source>
</evidence>
<dbReference type="Proteomes" id="UP001228049">
    <property type="component" value="Unassembled WGS sequence"/>
</dbReference>
<feature type="transmembrane region" description="Helical" evidence="9">
    <location>
        <begin position="168"/>
        <end position="187"/>
    </location>
</feature>
<dbReference type="GO" id="GO:0005332">
    <property type="term" value="F:gamma-aminobutyric acid:sodium:chloride symporter activity"/>
    <property type="evidence" value="ECO:0007669"/>
    <property type="project" value="TreeGrafter"/>
</dbReference>
<protein>
    <recommendedName>
        <fullName evidence="8">Transporter</fullName>
    </recommendedName>
</protein>
<feature type="disulfide bond" evidence="7">
    <location>
        <begin position="108"/>
        <end position="117"/>
    </location>
</feature>
<keyword evidence="6" id="KW-0479">Metal-binding</keyword>
<dbReference type="PANTHER" id="PTHR11616">
    <property type="entry name" value="SODIUM/CHLORIDE DEPENDENT TRANSPORTER"/>
    <property type="match status" value="1"/>
</dbReference>
<reference evidence="10" key="1">
    <citation type="submission" date="2023-04" db="EMBL/GenBank/DDBJ databases">
        <title>Chromosome-level genome of Chaenocephalus aceratus.</title>
        <authorList>
            <person name="Park H."/>
        </authorList>
    </citation>
    <scope>NUCLEOTIDE SEQUENCE</scope>
    <source>
        <strain evidence="10">DE</strain>
        <tissue evidence="10">Muscle</tissue>
    </source>
</reference>
<dbReference type="EMBL" id="JASDAP010000027">
    <property type="protein sequence ID" value="KAK1876933.1"/>
    <property type="molecule type" value="Genomic_DNA"/>
</dbReference>
<feature type="transmembrane region" description="Helical" evidence="9">
    <location>
        <begin position="199"/>
        <end position="223"/>
    </location>
</feature>
<feature type="binding site" evidence="6">
    <location>
        <position position="30"/>
    </location>
    <ligand>
        <name>Na(+)</name>
        <dbReference type="ChEBI" id="CHEBI:29101"/>
        <label>1</label>
    </ligand>
</feature>
<evidence type="ECO:0000256" key="2">
    <source>
        <dbReference type="ARBA" id="ARBA00022448"/>
    </source>
</evidence>
<feature type="binding site" evidence="6">
    <location>
        <position position="23"/>
    </location>
    <ligand>
        <name>Na(+)</name>
        <dbReference type="ChEBI" id="CHEBI:29101"/>
        <label>1</label>
    </ligand>
</feature>
<dbReference type="Pfam" id="PF00209">
    <property type="entry name" value="SNF"/>
    <property type="match status" value="1"/>
</dbReference>
<dbReference type="PRINTS" id="PR00176">
    <property type="entry name" value="NANEUSMPORT"/>
</dbReference>
<comment type="caution">
    <text evidence="10">The sequence shown here is derived from an EMBL/GenBank/DDBJ whole genome shotgun (WGS) entry which is preliminary data.</text>
</comment>
<evidence type="ECO:0000256" key="9">
    <source>
        <dbReference type="SAM" id="Phobius"/>
    </source>
</evidence>
<feature type="transmembrane region" description="Helical" evidence="9">
    <location>
        <begin position="391"/>
        <end position="416"/>
    </location>
</feature>
<feature type="transmembrane region" description="Helical" evidence="9">
    <location>
        <begin position="323"/>
        <end position="341"/>
    </location>
</feature>
<dbReference type="PROSITE" id="PS50267">
    <property type="entry name" value="NA_NEUROTRAN_SYMP_3"/>
    <property type="match status" value="1"/>
</dbReference>
<proteinExistence type="inferred from homology"/>
<evidence type="ECO:0000256" key="3">
    <source>
        <dbReference type="ARBA" id="ARBA00022692"/>
    </source>
</evidence>
<keyword evidence="7" id="KW-1015">Disulfide bond</keyword>
<feature type="binding site" evidence="6">
    <location>
        <position position="26"/>
    </location>
    <ligand>
        <name>Na(+)</name>
        <dbReference type="ChEBI" id="CHEBI:29101"/>
        <label>1</label>
    </ligand>
</feature>
<feature type="transmembrane region" description="Helical" evidence="9">
    <location>
        <begin position="437"/>
        <end position="456"/>
    </location>
</feature>
<keyword evidence="11" id="KW-1185">Reference proteome</keyword>
<keyword evidence="3 8" id="KW-0812">Transmembrane</keyword>
<evidence type="ECO:0000256" key="1">
    <source>
        <dbReference type="ARBA" id="ARBA00004141"/>
    </source>
</evidence>
<feature type="transmembrane region" description="Helical" evidence="9">
    <location>
        <begin position="243"/>
        <end position="267"/>
    </location>
</feature>
<evidence type="ECO:0000256" key="6">
    <source>
        <dbReference type="PIRSR" id="PIRSR600175-1"/>
    </source>
</evidence>
<keyword evidence="2 8" id="KW-0813">Transport</keyword>
<dbReference type="PROSITE" id="PS00610">
    <property type="entry name" value="NA_NEUROTRAN_SYMP_1"/>
    <property type="match status" value="1"/>
</dbReference>